<dbReference type="CDD" id="cd05289">
    <property type="entry name" value="MDR_like_2"/>
    <property type="match status" value="1"/>
</dbReference>
<accession>A0ABQ6VBR5</accession>
<dbReference type="PANTHER" id="PTHR11695:SF294">
    <property type="entry name" value="RETICULON-4-INTERACTING PROTEIN 1, MITOCHONDRIAL"/>
    <property type="match status" value="1"/>
</dbReference>
<evidence type="ECO:0000259" key="1">
    <source>
        <dbReference type="SMART" id="SM00829"/>
    </source>
</evidence>
<protein>
    <submittedName>
        <fullName evidence="2">NADP-dependent oxidoreductase</fullName>
    </submittedName>
</protein>
<name>A0ABQ6VBR5_9CORY</name>
<dbReference type="Gene3D" id="3.90.180.10">
    <property type="entry name" value="Medium-chain alcohol dehydrogenases, catalytic domain"/>
    <property type="match status" value="1"/>
</dbReference>
<dbReference type="InterPro" id="IPR013154">
    <property type="entry name" value="ADH-like_N"/>
</dbReference>
<dbReference type="InterPro" id="IPR050700">
    <property type="entry name" value="YIM1/Zinc_Alcohol_DH_Fams"/>
</dbReference>
<organism evidence="2 3">
    <name type="scientific">Corynebacterium zhongnanshanii</name>
    <dbReference type="NCBI Taxonomy" id="2768834"/>
    <lineage>
        <taxon>Bacteria</taxon>
        <taxon>Bacillati</taxon>
        <taxon>Actinomycetota</taxon>
        <taxon>Actinomycetes</taxon>
        <taxon>Mycobacteriales</taxon>
        <taxon>Corynebacteriaceae</taxon>
        <taxon>Corynebacterium</taxon>
    </lineage>
</organism>
<dbReference type="Gene3D" id="3.40.50.720">
    <property type="entry name" value="NAD(P)-binding Rossmann-like Domain"/>
    <property type="match status" value="1"/>
</dbReference>
<dbReference type="InterPro" id="IPR011032">
    <property type="entry name" value="GroES-like_sf"/>
</dbReference>
<dbReference type="PANTHER" id="PTHR11695">
    <property type="entry name" value="ALCOHOL DEHYDROGENASE RELATED"/>
    <property type="match status" value="1"/>
</dbReference>
<dbReference type="InterPro" id="IPR036291">
    <property type="entry name" value="NAD(P)-bd_dom_sf"/>
</dbReference>
<dbReference type="SUPFAM" id="SSF50129">
    <property type="entry name" value="GroES-like"/>
    <property type="match status" value="1"/>
</dbReference>
<dbReference type="Proteomes" id="UP000436181">
    <property type="component" value="Unassembled WGS sequence"/>
</dbReference>
<sequence length="332" mass="35103">MRTGVLTAYKKPLDIITQPKPSPTEDQVLIKVEYAAVNHADARTRDGEFKALFPLSFPQTMGGELVGTVVETGARVTDYQKGDVVYAYVGVGGSGAYAEYVAVDASEVALAPTTLSTQESAALPVVGLTAWQALVTMGKVQQGNSVLIHGGAGGVGSAAIQLAKHLGARVTTTASARDFDYLKDLGADTLIDYRSQDFAQELEGQQFDLVLDTQGGEVLEKSLGLTAPGGTVIGITGPPEPHFAKSLGLNPFIRLAIAGLSFKVRRLAKKHGVSYRFLFIQPSGKDLQRIATLADEGIFKPQVGPVFPLEELNDALATTVTGKPHGKVLVNL</sequence>
<dbReference type="Pfam" id="PF13602">
    <property type="entry name" value="ADH_zinc_N_2"/>
    <property type="match status" value="1"/>
</dbReference>
<dbReference type="SUPFAM" id="SSF51735">
    <property type="entry name" value="NAD(P)-binding Rossmann-fold domains"/>
    <property type="match status" value="1"/>
</dbReference>
<gene>
    <name evidence="2" type="ORF">F8377_09335</name>
</gene>
<dbReference type="RefSeq" id="WP_151844834.1">
    <property type="nucleotide sequence ID" value="NZ_WBZJ01000004.1"/>
</dbReference>
<evidence type="ECO:0000313" key="3">
    <source>
        <dbReference type="Proteomes" id="UP000436181"/>
    </source>
</evidence>
<reference evidence="2 3" key="1">
    <citation type="submission" date="2019-10" db="EMBL/GenBank/DDBJ databases">
        <title>Corynebacterium sp novel species isolated from the respiratory tract of Marmot.</title>
        <authorList>
            <person name="Zhang G."/>
        </authorList>
    </citation>
    <scope>NUCLEOTIDE SEQUENCE [LARGE SCALE GENOMIC DNA]</scope>
    <source>
        <strain evidence="2 3">336</strain>
    </source>
</reference>
<dbReference type="EMBL" id="WBZJ01000004">
    <property type="protein sequence ID" value="KAB3519186.1"/>
    <property type="molecule type" value="Genomic_DNA"/>
</dbReference>
<dbReference type="Pfam" id="PF08240">
    <property type="entry name" value="ADH_N"/>
    <property type="match status" value="1"/>
</dbReference>
<dbReference type="SMART" id="SM00829">
    <property type="entry name" value="PKS_ER"/>
    <property type="match status" value="1"/>
</dbReference>
<proteinExistence type="predicted"/>
<comment type="caution">
    <text evidence="2">The sequence shown here is derived from an EMBL/GenBank/DDBJ whole genome shotgun (WGS) entry which is preliminary data.</text>
</comment>
<dbReference type="InterPro" id="IPR020843">
    <property type="entry name" value="ER"/>
</dbReference>
<feature type="domain" description="Enoyl reductase (ER)" evidence="1">
    <location>
        <begin position="4"/>
        <end position="330"/>
    </location>
</feature>
<keyword evidence="3" id="KW-1185">Reference proteome</keyword>
<evidence type="ECO:0000313" key="2">
    <source>
        <dbReference type="EMBL" id="KAB3519186.1"/>
    </source>
</evidence>